<evidence type="ECO:0000256" key="5">
    <source>
        <dbReference type="ARBA" id="ARBA00047899"/>
    </source>
</evidence>
<evidence type="ECO:0000256" key="2">
    <source>
        <dbReference type="ARBA" id="ARBA00012513"/>
    </source>
</evidence>
<feature type="domain" description="Wall-associated receptor kinase galacturonan-binding" evidence="8">
    <location>
        <begin position="36"/>
        <end position="116"/>
    </location>
</feature>
<evidence type="ECO:0000256" key="6">
    <source>
        <dbReference type="ARBA" id="ARBA00048679"/>
    </source>
</evidence>
<proteinExistence type="predicted"/>
<evidence type="ECO:0000256" key="7">
    <source>
        <dbReference type="SAM" id="SignalP"/>
    </source>
</evidence>
<evidence type="ECO:0000259" key="8">
    <source>
        <dbReference type="Pfam" id="PF13947"/>
    </source>
</evidence>
<feature type="signal peptide" evidence="7">
    <location>
        <begin position="1"/>
        <end position="28"/>
    </location>
</feature>
<dbReference type="Pfam" id="PF14380">
    <property type="entry name" value="WAK_assoc"/>
    <property type="match status" value="1"/>
</dbReference>
<dbReference type="AlphaFoldDB" id="A0A7C9E3D9"/>
<dbReference type="GO" id="GO:0004674">
    <property type="term" value="F:protein serine/threonine kinase activity"/>
    <property type="evidence" value="ECO:0007669"/>
    <property type="project" value="UniProtKB-EC"/>
</dbReference>
<organism evidence="10">
    <name type="scientific">Opuntia streptacantha</name>
    <name type="common">Prickly pear cactus</name>
    <name type="synonym">Opuntia cardona</name>
    <dbReference type="NCBI Taxonomy" id="393608"/>
    <lineage>
        <taxon>Eukaryota</taxon>
        <taxon>Viridiplantae</taxon>
        <taxon>Streptophyta</taxon>
        <taxon>Embryophyta</taxon>
        <taxon>Tracheophyta</taxon>
        <taxon>Spermatophyta</taxon>
        <taxon>Magnoliopsida</taxon>
        <taxon>eudicotyledons</taxon>
        <taxon>Gunneridae</taxon>
        <taxon>Pentapetalae</taxon>
        <taxon>Caryophyllales</taxon>
        <taxon>Cactineae</taxon>
        <taxon>Cactaceae</taxon>
        <taxon>Opuntioideae</taxon>
        <taxon>Opuntia</taxon>
    </lineage>
</organism>
<sequence length="293" mass="32997">MERSLLSSFFLMLIIFPSLIQLHKPIQAEDEKYRQCKDSFITCGNFTNLGYPFYDDEDRPEYCGYPGFKVDCSDGMPEISMSHEDRYDISGVSMSTTQKFYLLDINYTSHTVSVAREDYWENDCPKDVLNTTINFTLFTYTSNDKNVTIYYQCSYQTMVSPYQFSCPDGINGYFAPNAPDMTLASICTTSIFVPVYQTAASYITGNTTLPGALRSGFELQWSAKNDRCDECSRSGGACGYDPNLKKFTCYCADGANESNCNGMSALLPQFLLLLPIPLICFSSMPCNISYPFV</sequence>
<evidence type="ECO:0000256" key="3">
    <source>
        <dbReference type="ARBA" id="ARBA00022729"/>
    </source>
</evidence>
<dbReference type="InterPro" id="IPR025287">
    <property type="entry name" value="WAK_GUB"/>
</dbReference>
<keyword evidence="3 7" id="KW-0732">Signal</keyword>
<evidence type="ECO:0000256" key="1">
    <source>
        <dbReference type="ARBA" id="ARBA00004167"/>
    </source>
</evidence>
<dbReference type="PANTHER" id="PTHR33138:SF72">
    <property type="entry name" value="WALL-ASSOCIATED RECEPTOR KINASE CARBOXY-TERMINAL PROTEIN"/>
    <property type="match status" value="1"/>
</dbReference>
<dbReference type="Pfam" id="PF13947">
    <property type="entry name" value="GUB_WAK_bind"/>
    <property type="match status" value="1"/>
</dbReference>
<evidence type="ECO:0000256" key="4">
    <source>
        <dbReference type="ARBA" id="ARBA00023180"/>
    </source>
</evidence>
<dbReference type="EMBL" id="GISG01188779">
    <property type="protein sequence ID" value="MBA4655706.1"/>
    <property type="molecule type" value="Transcribed_RNA"/>
</dbReference>
<dbReference type="EC" id="2.7.11.1" evidence="2"/>
<accession>A0A7C9E3D9</accession>
<comment type="catalytic activity">
    <reaction evidence="5">
        <text>L-threonyl-[protein] + ATP = O-phospho-L-threonyl-[protein] + ADP + H(+)</text>
        <dbReference type="Rhea" id="RHEA:46608"/>
        <dbReference type="Rhea" id="RHEA-COMP:11060"/>
        <dbReference type="Rhea" id="RHEA-COMP:11605"/>
        <dbReference type="ChEBI" id="CHEBI:15378"/>
        <dbReference type="ChEBI" id="CHEBI:30013"/>
        <dbReference type="ChEBI" id="CHEBI:30616"/>
        <dbReference type="ChEBI" id="CHEBI:61977"/>
        <dbReference type="ChEBI" id="CHEBI:456216"/>
        <dbReference type="EC" id="2.7.11.1"/>
    </reaction>
</comment>
<dbReference type="PANTHER" id="PTHR33138">
    <property type="entry name" value="OS01G0690200 PROTEIN"/>
    <property type="match status" value="1"/>
</dbReference>
<name>A0A7C9E3D9_OPUST</name>
<feature type="chain" id="PRO_5028289288" description="non-specific serine/threonine protein kinase" evidence="7">
    <location>
        <begin position="29"/>
        <end position="293"/>
    </location>
</feature>
<comment type="catalytic activity">
    <reaction evidence="6">
        <text>L-seryl-[protein] + ATP = O-phospho-L-seryl-[protein] + ADP + H(+)</text>
        <dbReference type="Rhea" id="RHEA:17989"/>
        <dbReference type="Rhea" id="RHEA-COMP:9863"/>
        <dbReference type="Rhea" id="RHEA-COMP:11604"/>
        <dbReference type="ChEBI" id="CHEBI:15378"/>
        <dbReference type="ChEBI" id="CHEBI:29999"/>
        <dbReference type="ChEBI" id="CHEBI:30616"/>
        <dbReference type="ChEBI" id="CHEBI:83421"/>
        <dbReference type="ChEBI" id="CHEBI:456216"/>
        <dbReference type="EC" id="2.7.11.1"/>
    </reaction>
</comment>
<evidence type="ECO:0000313" key="10">
    <source>
        <dbReference type="EMBL" id="MBA4655706.1"/>
    </source>
</evidence>
<dbReference type="InterPro" id="IPR032872">
    <property type="entry name" value="WAK_assoc_C"/>
</dbReference>
<reference evidence="10" key="2">
    <citation type="submission" date="2020-07" db="EMBL/GenBank/DDBJ databases">
        <authorList>
            <person name="Vera ALvarez R."/>
            <person name="Arias-Moreno D.M."/>
            <person name="Jimenez-Jacinto V."/>
            <person name="Jimenez-Bremont J.F."/>
            <person name="Swaminathan K."/>
            <person name="Moose S.P."/>
            <person name="Guerrero-Gonzalez M.L."/>
            <person name="Marino-Ramirez L."/>
            <person name="Landsman D."/>
            <person name="Rodriguez-Kessler M."/>
            <person name="Delgado-Sanchez P."/>
        </authorList>
    </citation>
    <scope>NUCLEOTIDE SEQUENCE</scope>
    <source>
        <tissue evidence="10">Cladode</tissue>
    </source>
</reference>
<evidence type="ECO:0000259" key="9">
    <source>
        <dbReference type="Pfam" id="PF14380"/>
    </source>
</evidence>
<keyword evidence="4" id="KW-0325">Glycoprotein</keyword>
<dbReference type="GO" id="GO:0016020">
    <property type="term" value="C:membrane"/>
    <property type="evidence" value="ECO:0007669"/>
    <property type="project" value="UniProtKB-SubCell"/>
</dbReference>
<comment type="subcellular location">
    <subcellularLocation>
        <location evidence="1">Membrane</location>
        <topology evidence="1">Single-pass membrane protein</topology>
    </subcellularLocation>
</comment>
<feature type="domain" description="Wall-associated receptor kinase C-terminal" evidence="9">
    <location>
        <begin position="181"/>
        <end position="254"/>
    </location>
</feature>
<protein>
    <recommendedName>
        <fullName evidence="2">non-specific serine/threonine protein kinase</fullName>
        <ecNumber evidence="2">2.7.11.1</ecNumber>
    </recommendedName>
</protein>
<dbReference type="GO" id="GO:0030247">
    <property type="term" value="F:polysaccharide binding"/>
    <property type="evidence" value="ECO:0007669"/>
    <property type="project" value="InterPro"/>
</dbReference>
<reference evidence="10" key="1">
    <citation type="journal article" date="2013" name="J. Plant Res.">
        <title>Effect of fungi and light on seed germination of three Opuntia species from semiarid lands of central Mexico.</title>
        <authorList>
            <person name="Delgado-Sanchez P."/>
            <person name="Jimenez-Bremont J.F."/>
            <person name="Guerrero-Gonzalez Mde L."/>
            <person name="Flores J."/>
        </authorList>
    </citation>
    <scope>NUCLEOTIDE SEQUENCE</scope>
    <source>
        <tissue evidence="10">Cladode</tissue>
    </source>
</reference>